<dbReference type="GO" id="GO:0006310">
    <property type="term" value="P:DNA recombination"/>
    <property type="evidence" value="ECO:0007669"/>
    <property type="project" value="TreeGrafter"/>
</dbReference>
<comment type="caution">
    <text evidence="3">The sequence shown here is derived from an EMBL/GenBank/DDBJ whole genome shotgun (WGS) entry which is preliminary data.</text>
</comment>
<name>A0A9C7QLB7_CITAM</name>
<feature type="domain" description="Transposase (putative) YhgA-like" evidence="2">
    <location>
        <begin position="8"/>
        <end position="209"/>
    </location>
</feature>
<dbReference type="GO" id="GO:1990238">
    <property type="term" value="F:double-stranded DNA endonuclease activity"/>
    <property type="evidence" value="ECO:0007669"/>
    <property type="project" value="TreeGrafter"/>
</dbReference>
<proteinExistence type="inferred from homology"/>
<gene>
    <name evidence="3" type="ORF">JD854_RS04820</name>
</gene>
<dbReference type="Proteomes" id="UP000862426">
    <property type="component" value="Unassembled WGS sequence"/>
</dbReference>
<comment type="similarity">
    <text evidence="1">Belongs to the Rpn/YhgA-like nuclease family.</text>
</comment>
<sequence>MKTSSTTTPHDAVFKTFLRHPDTARDFLDIHLPIGLRNLCDLQTLKLEPTSFIEEDLRAYYSDVLWSLKTVEGDGYIYVVIEHQSTPDVHMAFRLLRYALAAMQQHLDAGHMRLPLVVPMLFYHGADSPYPFSLNWLDKFSDPDLARQLYTAAFPLVDITVIPDDEIMQHRRIALLELIQKHIRQRDLMGLVERLAVLLVTGCANDRQLKALFNYLLIRHGHTPRFIGFLEKVAERVPQHKEKLMTITERFRNAILRKGMREGIQQGKQEGKQEGLAEGQLNAARRIAQRMLTEGIERETVQRLTGLSAQEMQSVIH</sequence>
<dbReference type="PANTHER" id="PTHR34611">
    <property type="match status" value="1"/>
</dbReference>
<dbReference type="NCBIfam" id="TIGR01784">
    <property type="entry name" value="T_den_put_tspse"/>
    <property type="match status" value="1"/>
</dbReference>
<evidence type="ECO:0000313" key="3">
    <source>
        <dbReference type="EMBL" id="HCD1254385.1"/>
    </source>
</evidence>
<evidence type="ECO:0000259" key="2">
    <source>
        <dbReference type="Pfam" id="PF04754"/>
    </source>
</evidence>
<reference evidence="3" key="2">
    <citation type="submission" date="2022-05" db="EMBL/GenBank/DDBJ databases">
        <authorList>
            <consortium name="NCBI Pathogen Detection Project"/>
        </authorList>
    </citation>
    <scope>NUCLEOTIDE SEQUENCE</scope>
    <source>
        <strain evidence="3">CAV1698</strain>
    </source>
</reference>
<organism evidence="3 4">
    <name type="scientific">Citrobacter amalonaticus</name>
    <dbReference type="NCBI Taxonomy" id="35703"/>
    <lineage>
        <taxon>Bacteria</taxon>
        <taxon>Pseudomonadati</taxon>
        <taxon>Pseudomonadota</taxon>
        <taxon>Gammaproteobacteria</taxon>
        <taxon>Enterobacterales</taxon>
        <taxon>Enterobacteriaceae</taxon>
        <taxon>Citrobacter</taxon>
    </lineage>
</organism>
<dbReference type="InterPro" id="IPR051699">
    <property type="entry name" value="Rpn/YhgA-like_nuclease"/>
</dbReference>
<dbReference type="PANTHER" id="PTHR34611:SF2">
    <property type="entry name" value="INACTIVE RECOMBINATION-PROMOTING NUCLEASE-LIKE PROTEIN RPNE-RELATED"/>
    <property type="match status" value="1"/>
</dbReference>
<dbReference type="EMBL" id="DACYAJ020000004">
    <property type="protein sequence ID" value="HCD1254385.1"/>
    <property type="molecule type" value="Genomic_DNA"/>
</dbReference>
<protein>
    <submittedName>
        <fullName evidence="3">Rpn family recombination-promoting nuclease/putative transposase</fullName>
    </submittedName>
</protein>
<evidence type="ECO:0000313" key="4">
    <source>
        <dbReference type="Proteomes" id="UP000862426"/>
    </source>
</evidence>
<evidence type="ECO:0000256" key="1">
    <source>
        <dbReference type="ARBA" id="ARBA00009787"/>
    </source>
</evidence>
<accession>A0A9C7QLB7</accession>
<dbReference type="Pfam" id="PF04754">
    <property type="entry name" value="Transposase_31"/>
    <property type="match status" value="1"/>
</dbReference>
<dbReference type="InterPro" id="IPR010106">
    <property type="entry name" value="RpnA"/>
</dbReference>
<dbReference type="InterPro" id="IPR006842">
    <property type="entry name" value="Transposase_31"/>
</dbReference>
<dbReference type="AlphaFoldDB" id="A0A9C7QLB7"/>
<reference evidence="3" key="1">
    <citation type="journal article" date="2018" name="Genome Biol.">
        <title>SKESA: strategic k-mer extension for scrupulous assemblies.</title>
        <authorList>
            <person name="Souvorov A."/>
            <person name="Agarwala R."/>
            <person name="Lipman D.J."/>
        </authorList>
    </citation>
    <scope>NUCLEOTIDE SEQUENCE</scope>
    <source>
        <strain evidence="3">CAV1698</strain>
    </source>
</reference>